<accession>A0ABR6SH07</accession>
<dbReference type="RefSeq" id="WP_011316583.1">
    <property type="nucleotide sequence ID" value="NZ_JACKZP010000271.1"/>
</dbReference>
<feature type="compositionally biased region" description="Low complexity" evidence="1">
    <location>
        <begin position="364"/>
        <end position="376"/>
    </location>
</feature>
<dbReference type="EMBL" id="JACKZP010000271">
    <property type="protein sequence ID" value="MBC1305559.1"/>
    <property type="molecule type" value="Genomic_DNA"/>
</dbReference>
<keyword evidence="3" id="KW-1185">Reference proteome</keyword>
<evidence type="ECO:0000313" key="2">
    <source>
        <dbReference type="EMBL" id="MBC1305559.1"/>
    </source>
</evidence>
<comment type="caution">
    <text evidence="2">The sequence shown here is derived from an EMBL/GenBank/DDBJ whole genome shotgun (WGS) entry which is preliminary data.</text>
</comment>
<dbReference type="GeneID" id="58727200"/>
<evidence type="ECO:0000256" key="1">
    <source>
        <dbReference type="SAM" id="MobiDB-lite"/>
    </source>
</evidence>
<organism evidence="2 3">
    <name type="scientific">Trichormus variabilis N2B</name>
    <dbReference type="NCBI Taxonomy" id="2681315"/>
    <lineage>
        <taxon>Bacteria</taxon>
        <taxon>Bacillati</taxon>
        <taxon>Cyanobacteriota</taxon>
        <taxon>Cyanophyceae</taxon>
        <taxon>Nostocales</taxon>
        <taxon>Nostocaceae</taxon>
        <taxon>Trichormus</taxon>
    </lineage>
</organism>
<sequence length="376" mass="41357">MNKRIKTWLFIAIASFLGWVGISRIGAITQGYSGQQEALAQAQNLVTTSNINRLDLDSLRINDAKVKQIIATLEKIPNLPGLPYQEAQKKLAQLRLFSIELESKLKIEEPASANLAEALKLDQEAAALVKGQYYRSESWQEAKDKWEKAINLLNQIPANTNVSDVVKKGLAACQRNYSDVAKVIAEEEKSFQNLKSAIEIAQKAAQLTANSPYTLPDLINAKLQWQLAISLLSNLSPGSIAATKAESQIVEYRKNYRNISDAIDQIEKCKKNNLSFESSCTDSIALNITAPSNEILADNDNQESTTEESDVASSNYPSSDDEPYSYPSSYSGFRSRSVYVGSYTRRDGTRVSGHYRSSPGTRVSGFGSFRSGGSSS</sequence>
<evidence type="ECO:0000313" key="3">
    <source>
        <dbReference type="Proteomes" id="UP000570851"/>
    </source>
</evidence>
<name>A0ABR6SH07_ANAVA</name>
<dbReference type="Proteomes" id="UP000570851">
    <property type="component" value="Unassembled WGS sequence"/>
</dbReference>
<feature type="region of interest" description="Disordered" evidence="1">
    <location>
        <begin position="294"/>
        <end position="376"/>
    </location>
</feature>
<geneLocation type="plasmid" evidence="2">
    <name>pN2B-A</name>
</geneLocation>
<keyword evidence="2" id="KW-0614">Plasmid</keyword>
<reference evidence="2 3" key="1">
    <citation type="submission" date="2019-11" db="EMBL/GenBank/DDBJ databases">
        <title>Comparison of genomes from free-living endosymbiotic cyanobacteria isolated from Azolla.</title>
        <authorList>
            <person name="Thiel T."/>
            <person name="Pratte B."/>
        </authorList>
    </citation>
    <scope>NUCLEOTIDE SEQUENCE [LARGE SCALE GENOMIC DNA]</scope>
    <source>
        <strain evidence="2 3">N2B</strain>
        <plasmid evidence="2">pN2B-A</plasmid>
    </source>
</reference>
<feature type="compositionally biased region" description="Low complexity" evidence="1">
    <location>
        <begin position="313"/>
        <end position="339"/>
    </location>
</feature>
<gene>
    <name evidence="2" type="ORF">GNE12_27090</name>
</gene>
<proteinExistence type="predicted"/>
<protein>
    <submittedName>
        <fullName evidence="2">Uncharacterized protein</fullName>
    </submittedName>
</protein>